<feature type="transmembrane region" description="Helical" evidence="8">
    <location>
        <begin position="375"/>
        <end position="395"/>
    </location>
</feature>
<sequence>MMFSAGMGTGLVFWGVAEPVMHWSDPPFPPAAEGGPVREALRLSFFHWGLHPWAIYIVFGLSIAYFHFRHELPLAPRSLLYPLIGKRIFGPIGHAIDILATVGTLFGVATSLGLGAIQINAGLGRLSGVPQAESAQVAIIAVITVIATISVVTGVHRGIRLLSRLNLGLAGVLLLFVLIAGPTVYLIKLFISATGTYLQAFVSQSLWLDLRPDSQWQFDWTLFYWSWWISWSPFVGVFVARISRGRTIGEFILAVLFVPVLITFFWLTVFGGTGLHGTIFGESGIETVVQQNASAGLYAMLDQLPLQTFTLILATLMVVVFFVTSSDSGSLVDDMVTSGGHPHPPKAQRIFWAVAEGTVAATLLLSGGLQALRTASLTSGLPMTAFLLIACWGLLKALRADEQVAGIPSHKALRE</sequence>
<keyword evidence="4" id="KW-1003">Cell membrane</keyword>
<dbReference type="NCBIfam" id="TIGR00842">
    <property type="entry name" value="bcct"/>
    <property type="match status" value="1"/>
</dbReference>
<comment type="caution">
    <text evidence="9">The sequence shown here is derived from an EMBL/GenBank/DDBJ whole genome shotgun (WGS) entry which is preliminary data.</text>
</comment>
<feature type="transmembrane region" description="Helical" evidence="8">
    <location>
        <begin position="50"/>
        <end position="68"/>
    </location>
</feature>
<reference evidence="9" key="1">
    <citation type="submission" date="2017-05" db="EMBL/GenBank/DDBJ databases">
        <authorList>
            <person name="Imhoff J.F."/>
            <person name="Rahn T."/>
            <person name="Kuenzel S."/>
            <person name="Neulinger S.C."/>
        </authorList>
    </citation>
    <scope>NUCLEOTIDE SEQUENCE</scope>
    <source>
        <strain evidence="9">DSM 4395</strain>
    </source>
</reference>
<dbReference type="Pfam" id="PF02028">
    <property type="entry name" value="BCCT"/>
    <property type="match status" value="1"/>
</dbReference>
<organism evidence="9 10">
    <name type="scientific">Halochromatium salexigens</name>
    <name type="common">Chromatium salexigens</name>
    <dbReference type="NCBI Taxonomy" id="49447"/>
    <lineage>
        <taxon>Bacteria</taxon>
        <taxon>Pseudomonadati</taxon>
        <taxon>Pseudomonadota</taxon>
        <taxon>Gammaproteobacteria</taxon>
        <taxon>Chromatiales</taxon>
        <taxon>Chromatiaceae</taxon>
        <taxon>Halochromatium</taxon>
    </lineage>
</organism>
<protein>
    <submittedName>
        <fullName evidence="9">Choline transporter</fullName>
    </submittedName>
</protein>
<evidence type="ECO:0000313" key="9">
    <source>
        <dbReference type="EMBL" id="MBK5929807.1"/>
    </source>
</evidence>
<dbReference type="PANTHER" id="PTHR30047:SF7">
    <property type="entry name" value="HIGH-AFFINITY CHOLINE TRANSPORT PROTEIN"/>
    <property type="match status" value="1"/>
</dbReference>
<keyword evidence="5 8" id="KW-0812">Transmembrane</keyword>
<feature type="transmembrane region" description="Helical" evidence="8">
    <location>
        <begin position="350"/>
        <end position="369"/>
    </location>
</feature>
<evidence type="ECO:0000256" key="6">
    <source>
        <dbReference type="ARBA" id="ARBA00022989"/>
    </source>
</evidence>
<feature type="transmembrane region" description="Helical" evidence="8">
    <location>
        <begin position="167"/>
        <end position="187"/>
    </location>
</feature>
<comment type="subcellular location">
    <subcellularLocation>
        <location evidence="1">Cell membrane</location>
        <topology evidence="1">Multi-pass membrane protein</topology>
    </subcellularLocation>
</comment>
<evidence type="ECO:0000256" key="8">
    <source>
        <dbReference type="SAM" id="Phobius"/>
    </source>
</evidence>
<feature type="transmembrane region" description="Helical" evidence="8">
    <location>
        <begin position="88"/>
        <end position="117"/>
    </location>
</feature>
<keyword evidence="10" id="KW-1185">Reference proteome</keyword>
<feature type="transmembrane region" description="Helical" evidence="8">
    <location>
        <begin position="304"/>
        <end position="323"/>
    </location>
</feature>
<dbReference type="AlphaFoldDB" id="A0AAJ0XFL2"/>
<accession>A0AAJ0XFL2</accession>
<evidence type="ECO:0000256" key="7">
    <source>
        <dbReference type="ARBA" id="ARBA00023136"/>
    </source>
</evidence>
<feature type="transmembrane region" description="Helical" evidence="8">
    <location>
        <begin position="222"/>
        <end position="239"/>
    </location>
</feature>
<dbReference type="PANTHER" id="PTHR30047">
    <property type="entry name" value="HIGH-AFFINITY CHOLINE TRANSPORT PROTEIN-RELATED"/>
    <property type="match status" value="1"/>
</dbReference>
<feature type="transmembrane region" description="Helical" evidence="8">
    <location>
        <begin position="137"/>
        <end position="155"/>
    </location>
</feature>
<keyword evidence="3" id="KW-0813">Transport</keyword>
<name>A0AAJ0XFL2_HALSE</name>
<evidence type="ECO:0000313" key="10">
    <source>
        <dbReference type="Proteomes" id="UP001296967"/>
    </source>
</evidence>
<dbReference type="InterPro" id="IPR000060">
    <property type="entry name" value="BCCT_transptr"/>
</dbReference>
<dbReference type="GO" id="GO:0022857">
    <property type="term" value="F:transmembrane transporter activity"/>
    <property type="evidence" value="ECO:0007669"/>
    <property type="project" value="InterPro"/>
</dbReference>
<evidence type="ECO:0000256" key="3">
    <source>
        <dbReference type="ARBA" id="ARBA00022448"/>
    </source>
</evidence>
<comment type="similarity">
    <text evidence="2">Belongs to the BCCT transporter (TC 2.A.15) family.</text>
</comment>
<feature type="transmembrane region" description="Helical" evidence="8">
    <location>
        <begin position="251"/>
        <end position="270"/>
    </location>
</feature>
<evidence type="ECO:0000256" key="2">
    <source>
        <dbReference type="ARBA" id="ARBA00005658"/>
    </source>
</evidence>
<keyword evidence="6 8" id="KW-1133">Transmembrane helix</keyword>
<evidence type="ECO:0000256" key="5">
    <source>
        <dbReference type="ARBA" id="ARBA00022692"/>
    </source>
</evidence>
<dbReference type="EMBL" id="NHSF01000024">
    <property type="protein sequence ID" value="MBK5929807.1"/>
    <property type="molecule type" value="Genomic_DNA"/>
</dbReference>
<reference evidence="9" key="2">
    <citation type="journal article" date="2020" name="Microorganisms">
        <title>Osmotic Adaptation and Compatible Solute Biosynthesis of Phototrophic Bacteria as Revealed from Genome Analyses.</title>
        <authorList>
            <person name="Imhoff J.F."/>
            <person name="Rahn T."/>
            <person name="Kunzel S."/>
            <person name="Keller A."/>
            <person name="Neulinger S.C."/>
        </authorList>
    </citation>
    <scope>NUCLEOTIDE SEQUENCE</scope>
    <source>
        <strain evidence="9">DSM 4395</strain>
    </source>
</reference>
<evidence type="ECO:0000256" key="4">
    <source>
        <dbReference type="ARBA" id="ARBA00022475"/>
    </source>
</evidence>
<evidence type="ECO:0000256" key="1">
    <source>
        <dbReference type="ARBA" id="ARBA00004651"/>
    </source>
</evidence>
<dbReference type="PROSITE" id="PS01303">
    <property type="entry name" value="BCCT"/>
    <property type="match status" value="1"/>
</dbReference>
<dbReference type="InterPro" id="IPR018093">
    <property type="entry name" value="BCCT_CS"/>
</dbReference>
<proteinExistence type="inferred from homology"/>
<gene>
    <name evidence="9" type="ORF">CCR82_04470</name>
</gene>
<dbReference type="Proteomes" id="UP001296967">
    <property type="component" value="Unassembled WGS sequence"/>
</dbReference>
<keyword evidence="7 8" id="KW-0472">Membrane</keyword>
<dbReference type="GO" id="GO:0005886">
    <property type="term" value="C:plasma membrane"/>
    <property type="evidence" value="ECO:0007669"/>
    <property type="project" value="UniProtKB-SubCell"/>
</dbReference>